<keyword evidence="11" id="KW-0961">Cell wall biogenesis/degradation</keyword>
<protein>
    <submittedName>
        <fullName evidence="17">Membrane peptidoglycan carboxypeptidase</fullName>
    </submittedName>
</protein>
<evidence type="ECO:0000256" key="3">
    <source>
        <dbReference type="ARBA" id="ARBA00022645"/>
    </source>
</evidence>
<dbReference type="InterPro" id="IPR023346">
    <property type="entry name" value="Lysozyme-like_dom_sf"/>
</dbReference>
<evidence type="ECO:0000313" key="17">
    <source>
        <dbReference type="EMBL" id="RZS91798.1"/>
    </source>
</evidence>
<keyword evidence="3 17" id="KW-0121">Carboxypeptidase</keyword>
<dbReference type="Proteomes" id="UP000293638">
    <property type="component" value="Unassembled WGS sequence"/>
</dbReference>
<organism evidence="17 18">
    <name type="scientific">Motilibacter rhizosphaerae</name>
    <dbReference type="NCBI Taxonomy" id="598652"/>
    <lineage>
        <taxon>Bacteria</taxon>
        <taxon>Bacillati</taxon>
        <taxon>Actinomycetota</taxon>
        <taxon>Actinomycetes</taxon>
        <taxon>Motilibacterales</taxon>
        <taxon>Motilibacteraceae</taxon>
        <taxon>Motilibacter</taxon>
    </lineage>
</organism>
<dbReference type="FunFam" id="1.10.3810.10:FF:000001">
    <property type="entry name" value="Penicillin-binding protein 1A"/>
    <property type="match status" value="1"/>
</dbReference>
<evidence type="ECO:0000256" key="9">
    <source>
        <dbReference type="ARBA" id="ARBA00022984"/>
    </source>
</evidence>
<keyword evidence="6" id="KW-0808">Transferase</keyword>
<reference evidence="17 18" key="1">
    <citation type="submission" date="2019-02" db="EMBL/GenBank/DDBJ databases">
        <title>Genomic Encyclopedia of Type Strains, Phase IV (KMG-IV): sequencing the most valuable type-strain genomes for metagenomic binning, comparative biology and taxonomic classification.</title>
        <authorList>
            <person name="Goeker M."/>
        </authorList>
    </citation>
    <scope>NUCLEOTIDE SEQUENCE [LARGE SCALE GENOMIC DNA]</scope>
    <source>
        <strain evidence="17 18">DSM 45622</strain>
    </source>
</reference>
<keyword evidence="10" id="KW-0511">Multifunctional enzyme</keyword>
<proteinExistence type="inferred from homology"/>
<dbReference type="GO" id="GO:0030288">
    <property type="term" value="C:outer membrane-bounded periplasmic space"/>
    <property type="evidence" value="ECO:0007669"/>
    <property type="project" value="TreeGrafter"/>
</dbReference>
<dbReference type="InterPro" id="IPR001264">
    <property type="entry name" value="Glyco_trans_51"/>
</dbReference>
<feature type="compositionally biased region" description="Pro residues" evidence="14">
    <location>
        <begin position="801"/>
        <end position="810"/>
    </location>
</feature>
<evidence type="ECO:0000256" key="1">
    <source>
        <dbReference type="ARBA" id="ARBA00007090"/>
    </source>
</evidence>
<dbReference type="GO" id="GO:0008360">
    <property type="term" value="P:regulation of cell shape"/>
    <property type="evidence" value="ECO:0007669"/>
    <property type="project" value="UniProtKB-KW"/>
</dbReference>
<comment type="caution">
    <text evidence="17">The sequence shown here is derived from an EMBL/GenBank/DDBJ whole genome shotgun (WGS) entry which is preliminary data.</text>
</comment>
<evidence type="ECO:0000256" key="7">
    <source>
        <dbReference type="ARBA" id="ARBA00022801"/>
    </source>
</evidence>
<dbReference type="GO" id="GO:0008955">
    <property type="term" value="F:peptidoglycan glycosyltransferase activity"/>
    <property type="evidence" value="ECO:0007669"/>
    <property type="project" value="UniProtKB-EC"/>
</dbReference>
<dbReference type="GO" id="GO:0006508">
    <property type="term" value="P:proteolysis"/>
    <property type="evidence" value="ECO:0007669"/>
    <property type="project" value="UniProtKB-KW"/>
</dbReference>
<dbReference type="Pfam" id="PF00912">
    <property type="entry name" value="Transgly"/>
    <property type="match status" value="1"/>
</dbReference>
<dbReference type="GO" id="GO:0008658">
    <property type="term" value="F:penicillin binding"/>
    <property type="evidence" value="ECO:0007669"/>
    <property type="project" value="InterPro"/>
</dbReference>
<feature type="compositionally biased region" description="Low complexity" evidence="14">
    <location>
        <begin position="765"/>
        <end position="782"/>
    </location>
</feature>
<keyword evidence="9" id="KW-0573">Peptidoglycan synthesis</keyword>
<dbReference type="Pfam" id="PF00905">
    <property type="entry name" value="Transpeptidase"/>
    <property type="match status" value="1"/>
</dbReference>
<sequence length="810" mass="85412">MSALWQGLVQGTSLVRRLVVLVVLSAVSGVLLAGLALPLAGAAGFAARTGAQQFEDLPSDFTVSTPPASTTMYADDGKTLIAKFFTQDRQIVPYAKISPWMWKAQVSIEDNRFFEHGGADLRGMLRALVNNASGGGTQGASTLEQQYVKLALVYAAQQRGDDKAEQAATAETVDRKLRELRLAITLDNTQSKQQILTSYLNIAYYGAGAYGVQAAAQRYFRVNAVDLSITQAALLAGLVQRPNATDPIKHPAAAEARRNVVLQSMVPKYLTQAQADRAKKRPVSLDLHQRVPKQECEAAKPEFAWFCDYAKRYFLQDTTFGATLAQRQRRLYTSGLTIVTTLDPTMQEAAQTGMAKWVYPTDQAAGVVTMVEPGTGYVRGIVISKAYGDKNKQDTATKVNLALNHRLSGSIGTQAGSTFKAFVAAYALSHLKELGVGFGYKIYSPAVLKSVKPMKTCVDGKPGYATGYGQNGKFPGNESLSEQGTFDLRTATQNSINTYFIQLQQKVGLCGPATLAQQMGVFRADTPDAEPLQQIQSFTLGTNNIAPLDLAAAYATFPARGKFCPAYPFLKVTDRKGNPFDLTKGKPACKQVLDPEVADAMNYLLRGVVTGGSGRLASIPGQDVAGKTGTTQGRQQAWFMGYTASLVGSATVWDPSPPKGGYRLSGKKIGGTTYGEVRGMNLPAPMWHDTVGAAIEAAKLPDSNFKAPLGRFFLGGSYAPSFTAANGFGGSGCTTTSIKSIGDLTTSCGSGKGSGKGDGKGGSGSDPSPSPGTTSPATPSKPGKGGSGGSTPKPGATGGPNPKPSPGAGR</sequence>
<keyword evidence="5" id="KW-0328">Glycosyltransferase</keyword>
<evidence type="ECO:0000259" key="15">
    <source>
        <dbReference type="Pfam" id="PF00905"/>
    </source>
</evidence>
<evidence type="ECO:0000259" key="16">
    <source>
        <dbReference type="Pfam" id="PF00912"/>
    </source>
</evidence>
<comment type="catalytic activity">
    <reaction evidence="13">
        <text>[GlcNAc-(1-&gt;4)-Mur2Ac(oyl-L-Ala-gamma-D-Glu-L-Lys-D-Ala-D-Ala)](n)-di-trans,octa-cis-undecaprenyl diphosphate + beta-D-GlcNAc-(1-&gt;4)-Mur2Ac(oyl-L-Ala-gamma-D-Glu-L-Lys-D-Ala-D-Ala)-di-trans,octa-cis-undecaprenyl diphosphate = [GlcNAc-(1-&gt;4)-Mur2Ac(oyl-L-Ala-gamma-D-Glu-L-Lys-D-Ala-D-Ala)](n+1)-di-trans,octa-cis-undecaprenyl diphosphate + di-trans,octa-cis-undecaprenyl diphosphate + H(+)</text>
        <dbReference type="Rhea" id="RHEA:23708"/>
        <dbReference type="Rhea" id="RHEA-COMP:9602"/>
        <dbReference type="Rhea" id="RHEA-COMP:9603"/>
        <dbReference type="ChEBI" id="CHEBI:15378"/>
        <dbReference type="ChEBI" id="CHEBI:58405"/>
        <dbReference type="ChEBI" id="CHEBI:60033"/>
        <dbReference type="ChEBI" id="CHEBI:78435"/>
        <dbReference type="EC" id="2.4.99.28"/>
    </reaction>
</comment>
<feature type="domain" description="Glycosyl transferase family 51" evidence="16">
    <location>
        <begin position="80"/>
        <end position="265"/>
    </location>
</feature>
<evidence type="ECO:0000256" key="8">
    <source>
        <dbReference type="ARBA" id="ARBA00022960"/>
    </source>
</evidence>
<keyword evidence="8" id="KW-0133">Cell shape</keyword>
<evidence type="ECO:0000313" key="18">
    <source>
        <dbReference type="Proteomes" id="UP000293638"/>
    </source>
</evidence>
<dbReference type="GO" id="GO:0009252">
    <property type="term" value="P:peptidoglycan biosynthetic process"/>
    <property type="evidence" value="ECO:0007669"/>
    <property type="project" value="UniProtKB-KW"/>
</dbReference>
<dbReference type="InterPro" id="IPR012338">
    <property type="entry name" value="Beta-lactam/transpept-like"/>
</dbReference>
<dbReference type="InterPro" id="IPR036950">
    <property type="entry name" value="PBP_transglycosylase"/>
</dbReference>
<accession>A0A4Q7NXY6</accession>
<dbReference type="InterPro" id="IPR001460">
    <property type="entry name" value="PCN-bd_Tpept"/>
</dbReference>
<evidence type="ECO:0000256" key="2">
    <source>
        <dbReference type="ARBA" id="ARBA00007739"/>
    </source>
</evidence>
<feature type="domain" description="Penicillin-binding protein transpeptidase" evidence="15">
    <location>
        <begin position="481"/>
        <end position="644"/>
    </location>
</feature>
<evidence type="ECO:0000256" key="11">
    <source>
        <dbReference type="ARBA" id="ARBA00023316"/>
    </source>
</evidence>
<dbReference type="EMBL" id="SGXD01000001">
    <property type="protein sequence ID" value="RZS91798.1"/>
    <property type="molecule type" value="Genomic_DNA"/>
</dbReference>
<dbReference type="AlphaFoldDB" id="A0A4Q7NXY6"/>
<evidence type="ECO:0000256" key="4">
    <source>
        <dbReference type="ARBA" id="ARBA00022670"/>
    </source>
</evidence>
<dbReference type="PANTHER" id="PTHR32282">
    <property type="entry name" value="BINDING PROTEIN TRANSPEPTIDASE, PUTATIVE-RELATED"/>
    <property type="match status" value="1"/>
</dbReference>
<dbReference type="SUPFAM" id="SSF53955">
    <property type="entry name" value="Lysozyme-like"/>
    <property type="match status" value="1"/>
</dbReference>
<evidence type="ECO:0000256" key="5">
    <source>
        <dbReference type="ARBA" id="ARBA00022676"/>
    </source>
</evidence>
<feature type="region of interest" description="Disordered" evidence="14">
    <location>
        <begin position="748"/>
        <end position="810"/>
    </location>
</feature>
<evidence type="ECO:0000256" key="6">
    <source>
        <dbReference type="ARBA" id="ARBA00022679"/>
    </source>
</evidence>
<name>A0A4Q7NXY6_9ACTN</name>
<evidence type="ECO:0000256" key="14">
    <source>
        <dbReference type="SAM" id="MobiDB-lite"/>
    </source>
</evidence>
<dbReference type="SUPFAM" id="SSF56601">
    <property type="entry name" value="beta-lactamase/transpeptidase-like"/>
    <property type="match status" value="1"/>
</dbReference>
<comment type="catalytic activity">
    <reaction evidence="12">
        <text>Preferential cleavage: (Ac)2-L-Lys-D-Ala-|-D-Ala. Also transpeptidation of peptidyl-alanyl moieties that are N-acyl substituents of D-alanine.</text>
        <dbReference type="EC" id="3.4.16.4"/>
    </reaction>
</comment>
<dbReference type="GO" id="GO:0071555">
    <property type="term" value="P:cell wall organization"/>
    <property type="evidence" value="ECO:0007669"/>
    <property type="project" value="UniProtKB-KW"/>
</dbReference>
<gene>
    <name evidence="17" type="ORF">EV189_1049</name>
</gene>
<feature type="compositionally biased region" description="Gly residues" evidence="14">
    <location>
        <begin position="750"/>
        <end position="764"/>
    </location>
</feature>
<dbReference type="Gene3D" id="3.40.710.10">
    <property type="entry name" value="DD-peptidase/beta-lactamase superfamily"/>
    <property type="match status" value="1"/>
</dbReference>
<dbReference type="OrthoDB" id="8865355at2"/>
<dbReference type="InterPro" id="IPR050396">
    <property type="entry name" value="Glycosyltr_51/Transpeptidase"/>
</dbReference>
<dbReference type="PANTHER" id="PTHR32282:SF33">
    <property type="entry name" value="PEPTIDOGLYCAN GLYCOSYLTRANSFERASE"/>
    <property type="match status" value="1"/>
</dbReference>
<comment type="similarity">
    <text evidence="1">In the C-terminal section; belongs to the transpeptidase family.</text>
</comment>
<keyword evidence="7" id="KW-0378">Hydrolase</keyword>
<dbReference type="RefSeq" id="WP_130491821.1">
    <property type="nucleotide sequence ID" value="NZ_SGXD01000001.1"/>
</dbReference>
<keyword evidence="4" id="KW-0645">Protease</keyword>
<keyword evidence="18" id="KW-1185">Reference proteome</keyword>
<evidence type="ECO:0000256" key="13">
    <source>
        <dbReference type="ARBA" id="ARBA00049902"/>
    </source>
</evidence>
<evidence type="ECO:0000256" key="10">
    <source>
        <dbReference type="ARBA" id="ARBA00023268"/>
    </source>
</evidence>
<dbReference type="Gene3D" id="1.10.3810.10">
    <property type="entry name" value="Biosynthetic peptidoglycan transglycosylase-like"/>
    <property type="match status" value="1"/>
</dbReference>
<comment type="similarity">
    <text evidence="2">In the N-terminal section; belongs to the glycosyltransferase 51 family.</text>
</comment>
<evidence type="ECO:0000256" key="12">
    <source>
        <dbReference type="ARBA" id="ARBA00034000"/>
    </source>
</evidence>
<dbReference type="GO" id="GO:0009002">
    <property type="term" value="F:serine-type D-Ala-D-Ala carboxypeptidase activity"/>
    <property type="evidence" value="ECO:0007669"/>
    <property type="project" value="UniProtKB-EC"/>
</dbReference>